<dbReference type="Proteomes" id="UP000245073">
    <property type="component" value="Unassembled WGS sequence"/>
</dbReference>
<protein>
    <recommendedName>
        <fullName evidence="4">HK97 gp10 family phage protein</fullName>
    </recommendedName>
</protein>
<name>A0A2T9K4D5_9CAUL</name>
<evidence type="ECO:0008006" key="4">
    <source>
        <dbReference type="Google" id="ProtNLM"/>
    </source>
</evidence>
<feature type="region of interest" description="Disordered" evidence="1">
    <location>
        <begin position="37"/>
        <end position="63"/>
    </location>
</feature>
<reference evidence="2 3" key="1">
    <citation type="submission" date="2018-04" db="EMBL/GenBank/DDBJ databases">
        <title>The genome sequence of Caulobacter sp. 744.</title>
        <authorList>
            <person name="Gao J."/>
            <person name="Sun J."/>
        </authorList>
    </citation>
    <scope>NUCLEOTIDE SEQUENCE [LARGE SCALE GENOMIC DNA]</scope>
    <source>
        <strain evidence="2 3">774</strain>
    </source>
</reference>
<evidence type="ECO:0000256" key="1">
    <source>
        <dbReference type="SAM" id="MobiDB-lite"/>
    </source>
</evidence>
<dbReference type="OrthoDB" id="8480914at2"/>
<feature type="compositionally biased region" description="Basic and acidic residues" evidence="1">
    <location>
        <begin position="53"/>
        <end position="63"/>
    </location>
</feature>
<comment type="caution">
    <text evidence="2">The sequence shown here is derived from an EMBL/GenBank/DDBJ whole genome shotgun (WGS) entry which is preliminary data.</text>
</comment>
<dbReference type="RefSeq" id="WP_109100647.1">
    <property type="nucleotide sequence ID" value="NZ_QDKQ01000034.1"/>
</dbReference>
<proteinExistence type="predicted"/>
<gene>
    <name evidence="2" type="ORF">DDF67_09525</name>
</gene>
<evidence type="ECO:0000313" key="3">
    <source>
        <dbReference type="Proteomes" id="UP000245073"/>
    </source>
</evidence>
<organism evidence="2 3">
    <name type="scientific">Caulobacter endophyticus</name>
    <dbReference type="NCBI Taxonomy" id="2172652"/>
    <lineage>
        <taxon>Bacteria</taxon>
        <taxon>Pseudomonadati</taxon>
        <taxon>Pseudomonadota</taxon>
        <taxon>Alphaproteobacteria</taxon>
        <taxon>Caulobacterales</taxon>
        <taxon>Caulobacteraceae</taxon>
        <taxon>Caulobacter</taxon>
    </lineage>
</organism>
<accession>A0A2T9K4D5</accession>
<keyword evidence="3" id="KW-1185">Reference proteome</keyword>
<dbReference type="EMBL" id="QDKQ01000034">
    <property type="protein sequence ID" value="PVM90661.1"/>
    <property type="molecule type" value="Genomic_DNA"/>
</dbReference>
<evidence type="ECO:0000313" key="2">
    <source>
        <dbReference type="EMBL" id="PVM90661.1"/>
    </source>
</evidence>
<sequence length="139" mass="15875">MARRMKNIERALARMKRLPPAMKEEVDSRLYRKVDQLVGRQKRAAPVDPQSDDPGKFRDSIRAYENPDRPLSYRITADARDADGKFIGGNIEHGHRARDGTHVDASPSFFPTYRAWKKPTKRDLTAGARKALNKIYPKG</sequence>
<dbReference type="AlphaFoldDB" id="A0A2T9K4D5"/>